<dbReference type="AlphaFoldDB" id="A0AAW2H8I4"/>
<comment type="caution">
    <text evidence="6">The sequence shown here is derived from an EMBL/GenBank/DDBJ whole genome shotgun (WGS) entry which is preliminary data.</text>
</comment>
<keyword evidence="1" id="KW-0479">Metal-binding</keyword>
<dbReference type="PROSITE" id="PS00518">
    <property type="entry name" value="ZF_RING_1"/>
    <property type="match status" value="1"/>
</dbReference>
<evidence type="ECO:0000259" key="5">
    <source>
        <dbReference type="PROSITE" id="PS50089"/>
    </source>
</evidence>
<dbReference type="InterPro" id="IPR017907">
    <property type="entry name" value="Znf_RING_CS"/>
</dbReference>
<reference evidence="6" key="1">
    <citation type="journal article" date="2024" name="Gigascience">
        <title>Chromosome-level genome of the poultry shaft louse Menopon gallinae provides insight into the host-switching and adaptive evolution of parasitic lice.</title>
        <authorList>
            <person name="Xu Y."/>
            <person name="Ma L."/>
            <person name="Liu S."/>
            <person name="Liang Y."/>
            <person name="Liu Q."/>
            <person name="He Z."/>
            <person name="Tian L."/>
            <person name="Duan Y."/>
            <person name="Cai W."/>
            <person name="Li H."/>
            <person name="Song F."/>
        </authorList>
    </citation>
    <scope>NUCLEOTIDE SEQUENCE</scope>
    <source>
        <strain evidence="6">Cailab_2023a</strain>
    </source>
</reference>
<keyword evidence="2 4" id="KW-0863">Zinc-finger</keyword>
<name>A0AAW2H8I4_9NEOP</name>
<dbReference type="EMBL" id="JARGDH010000006">
    <property type="protein sequence ID" value="KAL0266099.1"/>
    <property type="molecule type" value="Genomic_DNA"/>
</dbReference>
<organism evidence="6">
    <name type="scientific">Menopon gallinae</name>
    <name type="common">poultry shaft louse</name>
    <dbReference type="NCBI Taxonomy" id="328185"/>
    <lineage>
        <taxon>Eukaryota</taxon>
        <taxon>Metazoa</taxon>
        <taxon>Ecdysozoa</taxon>
        <taxon>Arthropoda</taxon>
        <taxon>Hexapoda</taxon>
        <taxon>Insecta</taxon>
        <taxon>Pterygota</taxon>
        <taxon>Neoptera</taxon>
        <taxon>Paraneoptera</taxon>
        <taxon>Psocodea</taxon>
        <taxon>Troctomorpha</taxon>
        <taxon>Phthiraptera</taxon>
        <taxon>Amblycera</taxon>
        <taxon>Menoponidae</taxon>
        <taxon>Menopon</taxon>
    </lineage>
</organism>
<evidence type="ECO:0000256" key="1">
    <source>
        <dbReference type="ARBA" id="ARBA00022723"/>
    </source>
</evidence>
<evidence type="ECO:0000256" key="4">
    <source>
        <dbReference type="PROSITE-ProRule" id="PRU00175"/>
    </source>
</evidence>
<proteinExistence type="predicted"/>
<gene>
    <name evidence="6" type="ORF">PYX00_011815</name>
</gene>
<evidence type="ECO:0000256" key="2">
    <source>
        <dbReference type="ARBA" id="ARBA00022771"/>
    </source>
</evidence>
<sequence length="239" mass="27412">MKDARAMKILIYCNSCYKNEESNSLKFYIGECMHLLCKNCIEDIDLCKICKKTCEFKILEHDLKESLTKEPSSFLINTVETSMFQLSSSINLALYYRSQISTYKSLLKKAREELERCKKVRDICRLPQEESRKMFFHKSEKKSDFISSNIDRIYRMGRDSKILAADGNKENRAPKNLVHISKKAGSVDVRPNDFNESGLGPFRVPSGAHKAKTALPLLALESHVLTCMQSVPRSTKREP</sequence>
<accession>A0AAW2H8I4</accession>
<evidence type="ECO:0000313" key="6">
    <source>
        <dbReference type="EMBL" id="KAL0266099.1"/>
    </source>
</evidence>
<dbReference type="PROSITE" id="PS50089">
    <property type="entry name" value="ZF_RING_2"/>
    <property type="match status" value="1"/>
</dbReference>
<dbReference type="GO" id="GO:0008270">
    <property type="term" value="F:zinc ion binding"/>
    <property type="evidence" value="ECO:0007669"/>
    <property type="project" value="UniProtKB-KW"/>
</dbReference>
<protein>
    <recommendedName>
        <fullName evidence="5">RING-type domain-containing protein</fullName>
    </recommendedName>
</protein>
<dbReference type="InterPro" id="IPR001841">
    <property type="entry name" value="Znf_RING"/>
</dbReference>
<evidence type="ECO:0000256" key="3">
    <source>
        <dbReference type="ARBA" id="ARBA00022833"/>
    </source>
</evidence>
<keyword evidence="3" id="KW-0862">Zinc</keyword>
<feature type="domain" description="RING-type" evidence="5">
    <location>
        <begin position="13"/>
        <end position="51"/>
    </location>
</feature>